<sequence length="136" mass="14670">MSRASFVLFVMIGVLYSTTIAQPRCGRNQEWNTCGSACPPSCDSSPNQFCTLQCVVGCHCKRGYVLNSSGECVRPSQYAAPNCGQNEYFNSCGSSCQPTCQNPTPQICTLACVAGCECTDGYVRNAENRCIPAYNC</sequence>
<reference evidence="7" key="1">
    <citation type="submission" date="2020-02" db="EMBL/GenBank/DDBJ databases">
        <title>Relaxed selection underlies rapid genomic changes in the transitions from sociality to social parasitism in ants.</title>
        <authorList>
            <person name="Bi X."/>
        </authorList>
    </citation>
    <scope>NUCLEOTIDE SEQUENCE</scope>
    <source>
        <strain evidence="7">BGI-DK2013a</strain>
        <tissue evidence="7">Whole body</tissue>
    </source>
</reference>
<protein>
    <submittedName>
        <fullName evidence="7">AMCI inhibitor</fullName>
    </submittedName>
</protein>
<accession>A0A836ET70</accession>
<comment type="caution">
    <text evidence="7">The sequence shown here is derived from an EMBL/GenBank/DDBJ whole genome shotgun (WGS) entry which is preliminary data.</text>
</comment>
<evidence type="ECO:0000259" key="6">
    <source>
        <dbReference type="Pfam" id="PF01826"/>
    </source>
</evidence>
<dbReference type="AlphaFoldDB" id="A0A836ET70"/>
<gene>
    <name evidence="7" type="primary">Amci_0</name>
    <name evidence="7" type="ORF">G6Z75_0004166</name>
</gene>
<keyword evidence="4" id="KW-1015">Disulfide bond</keyword>
<dbReference type="SUPFAM" id="SSF57567">
    <property type="entry name" value="Serine protease inhibitors"/>
    <property type="match status" value="2"/>
</dbReference>
<keyword evidence="5" id="KW-0732">Signal</keyword>
<dbReference type="PANTHER" id="PTHR23259">
    <property type="entry name" value="RIDDLE"/>
    <property type="match status" value="1"/>
</dbReference>
<dbReference type="CDD" id="cd19941">
    <property type="entry name" value="TIL"/>
    <property type="match status" value="2"/>
</dbReference>
<name>A0A836ET70_9HYME</name>
<dbReference type="Pfam" id="PF01826">
    <property type="entry name" value="TIL"/>
    <property type="match status" value="2"/>
</dbReference>
<feature type="chain" id="PRO_5032984054" evidence="5">
    <location>
        <begin position="22"/>
        <end position="136"/>
    </location>
</feature>
<dbReference type="InterPro" id="IPR002919">
    <property type="entry name" value="TIL_dom"/>
</dbReference>
<keyword evidence="2" id="KW-0646">Protease inhibitor</keyword>
<organism evidence="7 8">
    <name type="scientific">Acromyrmex insinuator</name>
    <dbReference type="NCBI Taxonomy" id="230686"/>
    <lineage>
        <taxon>Eukaryota</taxon>
        <taxon>Metazoa</taxon>
        <taxon>Ecdysozoa</taxon>
        <taxon>Arthropoda</taxon>
        <taxon>Hexapoda</taxon>
        <taxon>Insecta</taxon>
        <taxon>Pterygota</taxon>
        <taxon>Neoptera</taxon>
        <taxon>Endopterygota</taxon>
        <taxon>Hymenoptera</taxon>
        <taxon>Apocrita</taxon>
        <taxon>Aculeata</taxon>
        <taxon>Formicoidea</taxon>
        <taxon>Formicidae</taxon>
        <taxon>Myrmicinae</taxon>
        <taxon>Acromyrmex</taxon>
    </lineage>
</organism>
<dbReference type="EMBL" id="JAANHZ010000376">
    <property type="protein sequence ID" value="KAG5311578.1"/>
    <property type="molecule type" value="Genomic_DNA"/>
</dbReference>
<feature type="domain" description="TIL" evidence="6">
    <location>
        <begin position="83"/>
        <end position="136"/>
    </location>
</feature>
<dbReference type="Gene3D" id="2.10.25.10">
    <property type="entry name" value="Laminin"/>
    <property type="match status" value="2"/>
</dbReference>
<keyword evidence="8" id="KW-1185">Reference proteome</keyword>
<dbReference type="InterPro" id="IPR051368">
    <property type="entry name" value="SerProtInhib-TIL_Domain"/>
</dbReference>
<dbReference type="Proteomes" id="UP000667349">
    <property type="component" value="Unassembled WGS sequence"/>
</dbReference>
<feature type="non-terminal residue" evidence="7">
    <location>
        <position position="1"/>
    </location>
</feature>
<dbReference type="GO" id="GO:0004867">
    <property type="term" value="F:serine-type endopeptidase inhibitor activity"/>
    <property type="evidence" value="ECO:0007669"/>
    <property type="project" value="UniProtKB-KW"/>
</dbReference>
<comment type="similarity">
    <text evidence="1">Belongs to the serine protease inhibitor-like (TIL domain-containing) family.</text>
</comment>
<dbReference type="PANTHER" id="PTHR23259:SF70">
    <property type="entry name" value="ACCESSORY GLAND PROTEIN ACP62F-RELATED"/>
    <property type="match status" value="1"/>
</dbReference>
<dbReference type="InterPro" id="IPR036084">
    <property type="entry name" value="Ser_inhib-like_sf"/>
</dbReference>
<feature type="signal peptide" evidence="5">
    <location>
        <begin position="1"/>
        <end position="21"/>
    </location>
</feature>
<evidence type="ECO:0000256" key="1">
    <source>
        <dbReference type="ARBA" id="ARBA00007611"/>
    </source>
</evidence>
<evidence type="ECO:0000256" key="4">
    <source>
        <dbReference type="ARBA" id="ARBA00023157"/>
    </source>
</evidence>
<evidence type="ECO:0000256" key="2">
    <source>
        <dbReference type="ARBA" id="ARBA00022690"/>
    </source>
</evidence>
<evidence type="ECO:0000313" key="8">
    <source>
        <dbReference type="Proteomes" id="UP000667349"/>
    </source>
</evidence>
<evidence type="ECO:0000256" key="5">
    <source>
        <dbReference type="SAM" id="SignalP"/>
    </source>
</evidence>
<feature type="non-terminal residue" evidence="7">
    <location>
        <position position="136"/>
    </location>
</feature>
<evidence type="ECO:0000313" key="7">
    <source>
        <dbReference type="EMBL" id="KAG5311578.1"/>
    </source>
</evidence>
<evidence type="ECO:0000256" key="3">
    <source>
        <dbReference type="ARBA" id="ARBA00022900"/>
    </source>
</evidence>
<feature type="domain" description="TIL" evidence="6">
    <location>
        <begin position="25"/>
        <end position="76"/>
    </location>
</feature>
<proteinExistence type="inferred from homology"/>
<keyword evidence="3" id="KW-0722">Serine protease inhibitor</keyword>